<evidence type="ECO:0000313" key="2">
    <source>
        <dbReference type="EMBL" id="TFK49317.1"/>
    </source>
</evidence>
<keyword evidence="1" id="KW-0732">Signal</keyword>
<dbReference type="Proteomes" id="UP000305948">
    <property type="component" value="Unassembled WGS sequence"/>
</dbReference>
<sequence>MIWALAVLHSMHCDSSCYACLDLLILTKSAFNMAFSRYPSNRSMDAVQSVQLNGLCSSDLTQRYAGFPHGWPSRIDLRSVALLSHYTGRSYAERSSSVLSDARWIPATSDLFAAISGL</sequence>
<dbReference type="AlphaFoldDB" id="A0A5C3MWC9"/>
<organism evidence="2 3">
    <name type="scientific">Heliocybe sulcata</name>
    <dbReference type="NCBI Taxonomy" id="5364"/>
    <lineage>
        <taxon>Eukaryota</taxon>
        <taxon>Fungi</taxon>
        <taxon>Dikarya</taxon>
        <taxon>Basidiomycota</taxon>
        <taxon>Agaricomycotina</taxon>
        <taxon>Agaricomycetes</taxon>
        <taxon>Gloeophyllales</taxon>
        <taxon>Gloeophyllaceae</taxon>
        <taxon>Heliocybe</taxon>
    </lineage>
</organism>
<gene>
    <name evidence="2" type="ORF">OE88DRAFT_410304</name>
</gene>
<dbReference type="EMBL" id="ML213516">
    <property type="protein sequence ID" value="TFK49317.1"/>
    <property type="molecule type" value="Genomic_DNA"/>
</dbReference>
<feature type="signal peptide" evidence="1">
    <location>
        <begin position="1"/>
        <end position="19"/>
    </location>
</feature>
<evidence type="ECO:0000313" key="3">
    <source>
        <dbReference type="Proteomes" id="UP000305948"/>
    </source>
</evidence>
<keyword evidence="3" id="KW-1185">Reference proteome</keyword>
<feature type="chain" id="PRO_5023006492" description="Secreted protein" evidence="1">
    <location>
        <begin position="20"/>
        <end position="118"/>
    </location>
</feature>
<protein>
    <recommendedName>
        <fullName evidence="4">Secreted protein</fullName>
    </recommendedName>
</protein>
<evidence type="ECO:0000256" key="1">
    <source>
        <dbReference type="SAM" id="SignalP"/>
    </source>
</evidence>
<name>A0A5C3MWC9_9AGAM</name>
<reference evidence="2 3" key="1">
    <citation type="journal article" date="2019" name="Nat. Ecol. Evol.">
        <title>Megaphylogeny resolves global patterns of mushroom evolution.</title>
        <authorList>
            <person name="Varga T."/>
            <person name="Krizsan K."/>
            <person name="Foldi C."/>
            <person name="Dima B."/>
            <person name="Sanchez-Garcia M."/>
            <person name="Sanchez-Ramirez S."/>
            <person name="Szollosi G.J."/>
            <person name="Szarkandi J.G."/>
            <person name="Papp V."/>
            <person name="Albert L."/>
            <person name="Andreopoulos W."/>
            <person name="Angelini C."/>
            <person name="Antonin V."/>
            <person name="Barry K.W."/>
            <person name="Bougher N.L."/>
            <person name="Buchanan P."/>
            <person name="Buyck B."/>
            <person name="Bense V."/>
            <person name="Catcheside P."/>
            <person name="Chovatia M."/>
            <person name="Cooper J."/>
            <person name="Damon W."/>
            <person name="Desjardin D."/>
            <person name="Finy P."/>
            <person name="Geml J."/>
            <person name="Haridas S."/>
            <person name="Hughes K."/>
            <person name="Justo A."/>
            <person name="Karasinski D."/>
            <person name="Kautmanova I."/>
            <person name="Kiss B."/>
            <person name="Kocsube S."/>
            <person name="Kotiranta H."/>
            <person name="LaButti K.M."/>
            <person name="Lechner B.E."/>
            <person name="Liimatainen K."/>
            <person name="Lipzen A."/>
            <person name="Lukacs Z."/>
            <person name="Mihaltcheva S."/>
            <person name="Morgado L.N."/>
            <person name="Niskanen T."/>
            <person name="Noordeloos M.E."/>
            <person name="Ohm R.A."/>
            <person name="Ortiz-Santana B."/>
            <person name="Ovrebo C."/>
            <person name="Racz N."/>
            <person name="Riley R."/>
            <person name="Savchenko A."/>
            <person name="Shiryaev A."/>
            <person name="Soop K."/>
            <person name="Spirin V."/>
            <person name="Szebenyi C."/>
            <person name="Tomsovsky M."/>
            <person name="Tulloss R.E."/>
            <person name="Uehling J."/>
            <person name="Grigoriev I.V."/>
            <person name="Vagvolgyi C."/>
            <person name="Papp T."/>
            <person name="Martin F.M."/>
            <person name="Miettinen O."/>
            <person name="Hibbett D.S."/>
            <person name="Nagy L.G."/>
        </authorList>
    </citation>
    <scope>NUCLEOTIDE SEQUENCE [LARGE SCALE GENOMIC DNA]</scope>
    <source>
        <strain evidence="2 3">OMC1185</strain>
    </source>
</reference>
<evidence type="ECO:0008006" key="4">
    <source>
        <dbReference type="Google" id="ProtNLM"/>
    </source>
</evidence>
<accession>A0A5C3MWC9</accession>
<proteinExistence type="predicted"/>